<dbReference type="SUPFAM" id="SSF51735">
    <property type="entry name" value="NAD(P)-binding Rossmann-fold domains"/>
    <property type="match status" value="1"/>
</dbReference>
<name>A0A0D1YMV6_9EURO</name>
<evidence type="ECO:0000313" key="3">
    <source>
        <dbReference type="EMBL" id="KIV84252.1"/>
    </source>
</evidence>
<dbReference type="GO" id="GO:0016491">
    <property type="term" value="F:oxidoreductase activity"/>
    <property type="evidence" value="ECO:0007669"/>
    <property type="project" value="UniProtKB-KW"/>
</dbReference>
<dbReference type="STRING" id="1016849.A0A0D1YMV6"/>
<sequence length="331" mass="36819">MADSSEGHSDESKPIPFRTSLYPAIRPDQYADNEFKDKVILVTGSGRGIGRALALAFCSLAGRVCFTDVNPTTAADAAREAGEKYPAAVVTSIEADLRDYRSLERLHDHVVATLGEVDILINNAGWGDFLTFDVTRPKDTWDTITLNLKGPLDITRLCLPTMVKRKTGVIVCNTTTGAVDNYPFCIPYMIAKTGQGKFIHCLQLELSQETDIQCFHIHPGCPKTTMGDPETAMRPYVRELRPTLWKWVEGYLPSMDEDMALAVWSMVFLASGKAAVLKGRYVNANHDIGEVLKRADAVVSRNMYALKADTFEVIKDQPQAADFYRQNKYLK</sequence>
<dbReference type="InterPro" id="IPR036291">
    <property type="entry name" value="NAD(P)-bd_dom_sf"/>
</dbReference>
<proteinExistence type="inferred from homology"/>
<gene>
    <name evidence="3" type="ORF">PV11_00042</name>
</gene>
<protein>
    <submittedName>
        <fullName evidence="3">Uncharacterized protein</fullName>
    </submittedName>
</protein>
<keyword evidence="2" id="KW-0560">Oxidoreductase</keyword>
<dbReference type="OrthoDB" id="1933717at2759"/>
<dbReference type="Proteomes" id="UP000053599">
    <property type="component" value="Unassembled WGS sequence"/>
</dbReference>
<accession>A0A0D1YMV6</accession>
<dbReference type="EMBL" id="KN846951">
    <property type="protein sequence ID" value="KIV84252.1"/>
    <property type="molecule type" value="Genomic_DNA"/>
</dbReference>
<dbReference type="CDD" id="cd05233">
    <property type="entry name" value="SDR_c"/>
    <property type="match status" value="1"/>
</dbReference>
<reference evidence="3 4" key="1">
    <citation type="submission" date="2015-01" db="EMBL/GenBank/DDBJ databases">
        <title>The Genome Sequence of Exophiala sideris CBS121828.</title>
        <authorList>
            <consortium name="The Broad Institute Genomics Platform"/>
            <person name="Cuomo C."/>
            <person name="de Hoog S."/>
            <person name="Gorbushina A."/>
            <person name="Stielow B."/>
            <person name="Teixiera M."/>
            <person name="Abouelleil A."/>
            <person name="Chapman S.B."/>
            <person name="Priest M."/>
            <person name="Young S.K."/>
            <person name="Wortman J."/>
            <person name="Nusbaum C."/>
            <person name="Birren B."/>
        </authorList>
    </citation>
    <scope>NUCLEOTIDE SEQUENCE [LARGE SCALE GENOMIC DNA]</scope>
    <source>
        <strain evidence="3 4">CBS 121828</strain>
    </source>
</reference>
<dbReference type="HOGENOM" id="CLU_010194_8_1_1"/>
<dbReference type="PANTHER" id="PTHR42901">
    <property type="entry name" value="ALCOHOL DEHYDROGENASE"/>
    <property type="match status" value="1"/>
</dbReference>
<organism evidence="3 4">
    <name type="scientific">Exophiala sideris</name>
    <dbReference type="NCBI Taxonomy" id="1016849"/>
    <lineage>
        <taxon>Eukaryota</taxon>
        <taxon>Fungi</taxon>
        <taxon>Dikarya</taxon>
        <taxon>Ascomycota</taxon>
        <taxon>Pezizomycotina</taxon>
        <taxon>Eurotiomycetes</taxon>
        <taxon>Chaetothyriomycetidae</taxon>
        <taxon>Chaetothyriales</taxon>
        <taxon>Herpotrichiellaceae</taxon>
        <taxon>Exophiala</taxon>
    </lineage>
</organism>
<dbReference type="PRINTS" id="PR00081">
    <property type="entry name" value="GDHRDH"/>
</dbReference>
<evidence type="ECO:0000256" key="2">
    <source>
        <dbReference type="ARBA" id="ARBA00023002"/>
    </source>
</evidence>
<comment type="similarity">
    <text evidence="1">Belongs to the short-chain dehydrogenases/reductases (SDR) family.</text>
</comment>
<evidence type="ECO:0000256" key="1">
    <source>
        <dbReference type="ARBA" id="ARBA00006484"/>
    </source>
</evidence>
<dbReference type="Gene3D" id="3.40.50.720">
    <property type="entry name" value="NAD(P)-binding Rossmann-like Domain"/>
    <property type="match status" value="1"/>
</dbReference>
<dbReference type="PANTHER" id="PTHR42901:SF1">
    <property type="entry name" value="ALCOHOL DEHYDROGENASE"/>
    <property type="match status" value="1"/>
</dbReference>
<dbReference type="AlphaFoldDB" id="A0A0D1YMV6"/>
<dbReference type="InterPro" id="IPR002347">
    <property type="entry name" value="SDR_fam"/>
</dbReference>
<evidence type="ECO:0000313" key="4">
    <source>
        <dbReference type="Proteomes" id="UP000053599"/>
    </source>
</evidence>
<dbReference type="Pfam" id="PF00106">
    <property type="entry name" value="adh_short"/>
    <property type="match status" value="1"/>
</dbReference>